<proteinExistence type="predicted"/>
<feature type="compositionally biased region" description="Basic and acidic residues" evidence="1">
    <location>
        <begin position="205"/>
        <end position="222"/>
    </location>
</feature>
<dbReference type="EnsemblMetazoa" id="G32461.1">
    <property type="protein sequence ID" value="G32461.1:cds"/>
    <property type="gene ID" value="G32461"/>
</dbReference>
<dbReference type="Proteomes" id="UP000005408">
    <property type="component" value="Unassembled WGS sequence"/>
</dbReference>
<feature type="region of interest" description="Disordered" evidence="1">
    <location>
        <begin position="144"/>
        <end position="242"/>
    </location>
</feature>
<sequence length="449" mass="51573">MKLCKLLRCRPKGKLENQTLVEIPSRWELFETLKIVYCNSSGTSLIEIYSQTEKDWVKDSFLLPETGETGPDVSDKTYEIGILDSSNFRPKDHMDSTIEDKDLDIPDKEEAFPNLDLVVEQSQDQDLTRKTHANDIRLANVDQWTVPSDNRPRTLRRAQYAEPPNTDDPSSGTSSEDEGPEALDDKFRDERTDSSDEDDIPLAELQRRIRHREERLADRPNELSDQLTLDPDDIETDETMHNDVEPLTDEQLRRDDIRSNSDDDMSIGEVKMGHSHYLRFLAVLLQQVQPQPEEEPLEQPTWEEQVEAFFNNTCSHSRVRKLQTMAVLSETTGWLEGQGIDILLIPVAERIRGYNAVAWLAAQQGPRLQLKPAVERALLFSGHKIWQEKAYYLYQDFSDSEEDLDFNNNNKEVRWGFYPTPPSPTSGGPEIVPLLEGGEWDDLDLDQVD</sequence>
<feature type="region of interest" description="Disordered" evidence="1">
    <location>
        <begin position="419"/>
        <end position="449"/>
    </location>
</feature>
<feature type="compositionally biased region" description="Acidic residues" evidence="1">
    <location>
        <begin position="438"/>
        <end position="449"/>
    </location>
</feature>
<name>A0A8W8MEZ7_MAGGI</name>
<organism evidence="2 3">
    <name type="scientific">Magallana gigas</name>
    <name type="common">Pacific oyster</name>
    <name type="synonym">Crassostrea gigas</name>
    <dbReference type="NCBI Taxonomy" id="29159"/>
    <lineage>
        <taxon>Eukaryota</taxon>
        <taxon>Metazoa</taxon>
        <taxon>Spiralia</taxon>
        <taxon>Lophotrochozoa</taxon>
        <taxon>Mollusca</taxon>
        <taxon>Bivalvia</taxon>
        <taxon>Autobranchia</taxon>
        <taxon>Pteriomorphia</taxon>
        <taxon>Ostreida</taxon>
        <taxon>Ostreoidea</taxon>
        <taxon>Ostreidae</taxon>
        <taxon>Magallana</taxon>
    </lineage>
</organism>
<feature type="compositionally biased region" description="Low complexity" evidence="1">
    <location>
        <begin position="425"/>
        <end position="437"/>
    </location>
</feature>
<evidence type="ECO:0000313" key="3">
    <source>
        <dbReference type="Proteomes" id="UP000005408"/>
    </source>
</evidence>
<protein>
    <submittedName>
        <fullName evidence="2">Uncharacterized protein</fullName>
    </submittedName>
</protein>
<reference evidence="2" key="1">
    <citation type="submission" date="2022-08" db="UniProtKB">
        <authorList>
            <consortium name="EnsemblMetazoa"/>
        </authorList>
    </citation>
    <scope>IDENTIFICATION</scope>
    <source>
        <strain evidence="2">05x7-T-G4-1.051#20</strain>
    </source>
</reference>
<keyword evidence="3" id="KW-1185">Reference proteome</keyword>
<evidence type="ECO:0000256" key="1">
    <source>
        <dbReference type="SAM" id="MobiDB-lite"/>
    </source>
</evidence>
<feature type="compositionally biased region" description="Basic and acidic residues" evidence="1">
    <location>
        <begin position="183"/>
        <end position="194"/>
    </location>
</feature>
<accession>A0A8W8MEZ7</accession>
<dbReference type="AlphaFoldDB" id="A0A8W8MEZ7"/>
<evidence type="ECO:0000313" key="2">
    <source>
        <dbReference type="EnsemblMetazoa" id="G32461.1:cds"/>
    </source>
</evidence>